<evidence type="ECO:0000313" key="1">
    <source>
        <dbReference type="EMBL" id="OGE00021.1"/>
    </source>
</evidence>
<sequence>MSADKKLLYGDLTYKIRGAMFAVHTALGPGHKESLYQKALAKEFEARGIPFIREEALSISYRDEKIGVYRPDFIVEDRVIVEIKAVPMLVRNSEVQISYYLRGTGYELGLLVNFGAWCEEIRYQETNIY</sequence>
<gene>
    <name evidence="1" type="ORF">A3B54_05100</name>
</gene>
<proteinExistence type="predicted"/>
<reference evidence="1 2" key="1">
    <citation type="journal article" date="2016" name="Nat. Commun.">
        <title>Thousands of microbial genomes shed light on interconnected biogeochemical processes in an aquifer system.</title>
        <authorList>
            <person name="Anantharaman K."/>
            <person name="Brown C.T."/>
            <person name="Hug L.A."/>
            <person name="Sharon I."/>
            <person name="Castelle C.J."/>
            <person name="Probst A.J."/>
            <person name="Thomas B.C."/>
            <person name="Singh A."/>
            <person name="Wilkins M.J."/>
            <person name="Karaoz U."/>
            <person name="Brodie E.L."/>
            <person name="Williams K.H."/>
            <person name="Hubbard S.S."/>
            <person name="Banfield J.F."/>
        </authorList>
    </citation>
    <scope>NUCLEOTIDE SEQUENCE [LARGE SCALE GENOMIC DNA]</scope>
</reference>
<protein>
    <recommendedName>
        <fullName evidence="3">GxxExxY protein</fullName>
    </recommendedName>
</protein>
<dbReference type="NCBIfam" id="TIGR04256">
    <property type="entry name" value="GxxExxY"/>
    <property type="match status" value="1"/>
</dbReference>
<accession>A0A1F5H7C4</accession>
<dbReference type="Pfam" id="PF13366">
    <property type="entry name" value="PDDEXK_3"/>
    <property type="match status" value="1"/>
</dbReference>
<evidence type="ECO:0008006" key="3">
    <source>
        <dbReference type="Google" id="ProtNLM"/>
    </source>
</evidence>
<comment type="caution">
    <text evidence="1">The sequence shown here is derived from an EMBL/GenBank/DDBJ whole genome shotgun (WGS) entry which is preliminary data.</text>
</comment>
<dbReference type="EMBL" id="MFBT01000006">
    <property type="protein sequence ID" value="OGE00021.1"/>
    <property type="molecule type" value="Genomic_DNA"/>
</dbReference>
<name>A0A1F5H7C4_9BACT</name>
<dbReference type="Proteomes" id="UP000177039">
    <property type="component" value="Unassembled WGS sequence"/>
</dbReference>
<organism evidence="1 2">
    <name type="scientific">Candidatus Curtissbacteria bacterium RIFCSPLOWO2_01_FULL_42_50</name>
    <dbReference type="NCBI Taxonomy" id="1797730"/>
    <lineage>
        <taxon>Bacteria</taxon>
        <taxon>Candidatus Curtissiibacteriota</taxon>
    </lineage>
</organism>
<evidence type="ECO:0000313" key="2">
    <source>
        <dbReference type="Proteomes" id="UP000177039"/>
    </source>
</evidence>
<dbReference type="AlphaFoldDB" id="A0A1F5H7C4"/>
<dbReference type="InterPro" id="IPR026350">
    <property type="entry name" value="GxxExxY"/>
</dbReference>